<comment type="caution">
    <text evidence="1">The sequence shown here is derived from an EMBL/GenBank/DDBJ whole genome shotgun (WGS) entry which is preliminary data.</text>
</comment>
<dbReference type="EMBL" id="CM037617">
    <property type="protein sequence ID" value="KAH8005849.1"/>
    <property type="molecule type" value="Genomic_DNA"/>
</dbReference>
<sequence>MICHLFAFISSHRITPLHGKVELDLVLFTSSQGYEKRLREIFEEATFFKSTREAQMEPKKTLQRREFESLEKCNEEYQRLSKDIQKLKDLLTQHGAAYEVITSRNSDPKHTVPKGAPEMTVQTVETKVEAYQHGEAGPWNNFQ</sequence>
<organism evidence="1 2">
    <name type="scientific">Sphaerodactylus townsendi</name>
    <dbReference type="NCBI Taxonomy" id="933632"/>
    <lineage>
        <taxon>Eukaryota</taxon>
        <taxon>Metazoa</taxon>
        <taxon>Chordata</taxon>
        <taxon>Craniata</taxon>
        <taxon>Vertebrata</taxon>
        <taxon>Euteleostomi</taxon>
        <taxon>Lepidosauria</taxon>
        <taxon>Squamata</taxon>
        <taxon>Bifurcata</taxon>
        <taxon>Gekkota</taxon>
        <taxon>Sphaerodactylidae</taxon>
        <taxon>Sphaerodactylus</taxon>
    </lineage>
</organism>
<accession>A0ACB8FKN8</accession>
<protein>
    <submittedName>
        <fullName evidence="1">Uncharacterized protein</fullName>
    </submittedName>
</protein>
<evidence type="ECO:0000313" key="2">
    <source>
        <dbReference type="Proteomes" id="UP000827872"/>
    </source>
</evidence>
<reference evidence="1" key="1">
    <citation type="submission" date="2021-08" db="EMBL/GenBank/DDBJ databases">
        <title>The first chromosome-level gecko genome reveals the dynamic sex chromosomes of Neotropical dwarf geckos (Sphaerodactylidae: Sphaerodactylus).</title>
        <authorList>
            <person name="Pinto B.J."/>
            <person name="Keating S.E."/>
            <person name="Gamble T."/>
        </authorList>
    </citation>
    <scope>NUCLEOTIDE SEQUENCE</scope>
    <source>
        <strain evidence="1">TG3544</strain>
    </source>
</reference>
<keyword evidence="2" id="KW-1185">Reference proteome</keyword>
<dbReference type="Proteomes" id="UP000827872">
    <property type="component" value="Linkage Group LG04"/>
</dbReference>
<name>A0ACB8FKN8_9SAUR</name>
<gene>
    <name evidence="1" type="ORF">K3G42_031350</name>
</gene>
<proteinExistence type="predicted"/>
<evidence type="ECO:0000313" key="1">
    <source>
        <dbReference type="EMBL" id="KAH8005849.1"/>
    </source>
</evidence>